<dbReference type="PROSITE" id="PS51704">
    <property type="entry name" value="GP_PDE"/>
    <property type="match status" value="1"/>
</dbReference>
<feature type="domain" description="GP-PDE" evidence="1">
    <location>
        <begin position="23"/>
        <end position="271"/>
    </location>
</feature>
<dbReference type="PANTHER" id="PTHR46211">
    <property type="entry name" value="GLYCEROPHOSPHORYL DIESTER PHOSPHODIESTERASE"/>
    <property type="match status" value="1"/>
</dbReference>
<accession>A0A371J4D9</accession>
<dbReference type="CDD" id="cd08566">
    <property type="entry name" value="GDPD_AtGDE_like"/>
    <property type="match status" value="1"/>
</dbReference>
<proteinExistence type="predicted"/>
<sequence length="285" mass="33488">MLGKEKYKNINSLLNKELEEKKSLIAVHRGCPGGNIVENTIPAFYNALKVGGDMFEMDLIKSTDGVIYIFHDGMEERNFKIKENIKTMSSKEIDSLYYYNSVDAKTNYKVILFEDAIKEFRNNELYNIDRAWDILPEVCKILDKYDVGQQALLKSPVKKEVLEFLDSYDTKYMYMPIVYSMEEVYEVLRYDNINVVGIEIIAKDEDCELFKQENIEKIKNENLFVWVNSITLDNEIKLFAGLDDDISVIENPDKGWGKLYEKQIDILQTDWPSLMREYRKKYFNL</sequence>
<dbReference type="SUPFAM" id="SSF51695">
    <property type="entry name" value="PLC-like phosphodiesterases"/>
    <property type="match status" value="1"/>
</dbReference>
<dbReference type="OrthoDB" id="1854250at2"/>
<protein>
    <submittedName>
        <fullName evidence="2">Glycerophosphodiester phosphodiesterase</fullName>
    </submittedName>
</protein>
<evidence type="ECO:0000313" key="3">
    <source>
        <dbReference type="Proteomes" id="UP000215694"/>
    </source>
</evidence>
<gene>
    <name evidence="2" type="ORF">CHL78_008950</name>
</gene>
<dbReference type="GO" id="GO:0008081">
    <property type="term" value="F:phosphoric diester hydrolase activity"/>
    <property type="evidence" value="ECO:0007669"/>
    <property type="project" value="InterPro"/>
</dbReference>
<dbReference type="Gene3D" id="3.20.20.190">
    <property type="entry name" value="Phosphatidylinositol (PI) phosphodiesterase"/>
    <property type="match status" value="1"/>
</dbReference>
<comment type="caution">
    <text evidence="2">The sequence shown here is derived from an EMBL/GenBank/DDBJ whole genome shotgun (WGS) entry which is preliminary data.</text>
</comment>
<evidence type="ECO:0000259" key="1">
    <source>
        <dbReference type="PROSITE" id="PS51704"/>
    </source>
</evidence>
<dbReference type="PANTHER" id="PTHR46211:SF14">
    <property type="entry name" value="GLYCEROPHOSPHODIESTER PHOSPHODIESTERASE"/>
    <property type="match status" value="1"/>
</dbReference>
<dbReference type="InterPro" id="IPR032160">
    <property type="entry name" value="DUF4996"/>
</dbReference>
<dbReference type="InterPro" id="IPR030395">
    <property type="entry name" value="GP_PDE_dom"/>
</dbReference>
<reference evidence="2 3" key="1">
    <citation type="journal article" date="2017" name="Genome Announc.">
        <title>Draft Genome Sequence of Romboutsia weinsteinii sp. nov. Strain CCRI-19649(T) Isolated from Surface Water.</title>
        <authorList>
            <person name="Maheux A.F."/>
            <person name="Boudreau D.K."/>
            <person name="Berube E."/>
            <person name="Boissinot M."/>
            <person name="Cantin P."/>
            <person name="Raymond F."/>
            <person name="Corbeil J."/>
            <person name="Omar R.F."/>
            <person name="Bergeron M.G."/>
        </authorList>
    </citation>
    <scope>NUCLEOTIDE SEQUENCE [LARGE SCALE GENOMIC DNA]</scope>
    <source>
        <strain evidence="2 3">CCRI-19649</strain>
    </source>
</reference>
<dbReference type="GO" id="GO:0006629">
    <property type="term" value="P:lipid metabolic process"/>
    <property type="evidence" value="ECO:0007669"/>
    <property type="project" value="InterPro"/>
</dbReference>
<dbReference type="Proteomes" id="UP000215694">
    <property type="component" value="Unassembled WGS sequence"/>
</dbReference>
<dbReference type="Pfam" id="PF03009">
    <property type="entry name" value="GDPD"/>
    <property type="match status" value="1"/>
</dbReference>
<name>A0A371J4D9_9FIRM</name>
<dbReference type="AlphaFoldDB" id="A0A371J4D9"/>
<evidence type="ECO:0000313" key="2">
    <source>
        <dbReference type="EMBL" id="RDY27583.1"/>
    </source>
</evidence>
<dbReference type="InterPro" id="IPR017946">
    <property type="entry name" value="PLC-like_Pdiesterase_TIM-brl"/>
</dbReference>
<dbReference type="RefSeq" id="WP_094367850.1">
    <property type="nucleotide sequence ID" value="NZ_NOJY02000012.1"/>
</dbReference>
<keyword evidence="3" id="KW-1185">Reference proteome</keyword>
<organism evidence="2 3">
    <name type="scientific">Romboutsia weinsteinii</name>
    <dbReference type="NCBI Taxonomy" id="2020949"/>
    <lineage>
        <taxon>Bacteria</taxon>
        <taxon>Bacillati</taxon>
        <taxon>Bacillota</taxon>
        <taxon>Clostridia</taxon>
        <taxon>Peptostreptococcales</taxon>
        <taxon>Peptostreptococcaceae</taxon>
        <taxon>Romboutsia</taxon>
    </lineage>
</organism>
<dbReference type="EMBL" id="NOJY02000012">
    <property type="protein sequence ID" value="RDY27583.1"/>
    <property type="molecule type" value="Genomic_DNA"/>
</dbReference>
<dbReference type="Pfam" id="PF16387">
    <property type="entry name" value="DUF4996"/>
    <property type="match status" value="1"/>
</dbReference>